<reference evidence="4 5" key="1">
    <citation type="submission" date="2018-08" db="EMBL/GenBank/DDBJ databases">
        <title>Genome and evolution of the arbuscular mycorrhizal fungus Diversispora epigaea (formerly Glomus versiforme) and its bacterial endosymbionts.</title>
        <authorList>
            <person name="Sun X."/>
            <person name="Fei Z."/>
            <person name="Harrison M."/>
        </authorList>
    </citation>
    <scope>NUCLEOTIDE SEQUENCE [LARGE SCALE GENOMIC DNA]</scope>
    <source>
        <strain evidence="4 5">IT104</strain>
    </source>
</reference>
<evidence type="ECO:0000256" key="3">
    <source>
        <dbReference type="PROSITE-ProRule" id="PRU00221"/>
    </source>
</evidence>
<dbReference type="PANTHER" id="PTHR22889:SF0">
    <property type="entry name" value="WD REPEAT-CONTAINING PROTEIN 89"/>
    <property type="match status" value="1"/>
</dbReference>
<dbReference type="InterPro" id="IPR036322">
    <property type="entry name" value="WD40_repeat_dom_sf"/>
</dbReference>
<organism evidence="4 5">
    <name type="scientific">Diversispora epigaea</name>
    <dbReference type="NCBI Taxonomy" id="1348612"/>
    <lineage>
        <taxon>Eukaryota</taxon>
        <taxon>Fungi</taxon>
        <taxon>Fungi incertae sedis</taxon>
        <taxon>Mucoromycota</taxon>
        <taxon>Glomeromycotina</taxon>
        <taxon>Glomeromycetes</taxon>
        <taxon>Diversisporales</taxon>
        <taxon>Diversisporaceae</taxon>
        <taxon>Diversispora</taxon>
    </lineage>
</organism>
<dbReference type="Proteomes" id="UP000266861">
    <property type="component" value="Unassembled WGS sequence"/>
</dbReference>
<feature type="repeat" description="WD" evidence="3">
    <location>
        <begin position="327"/>
        <end position="360"/>
    </location>
</feature>
<gene>
    <name evidence="4" type="ORF">Glove_41g115</name>
</gene>
<dbReference type="OrthoDB" id="25131at2759"/>
<accession>A0A397JG45</accession>
<keyword evidence="2" id="KW-0677">Repeat</keyword>
<comment type="caution">
    <text evidence="4">The sequence shown here is derived from an EMBL/GenBank/DDBJ whole genome shotgun (WGS) entry which is preliminary data.</text>
</comment>
<feature type="repeat" description="WD" evidence="3">
    <location>
        <begin position="75"/>
        <end position="115"/>
    </location>
</feature>
<dbReference type="InterPro" id="IPR015943">
    <property type="entry name" value="WD40/YVTN_repeat-like_dom_sf"/>
</dbReference>
<dbReference type="PROSITE" id="PS50082">
    <property type="entry name" value="WD_REPEATS_2"/>
    <property type="match status" value="3"/>
</dbReference>
<sequence>MNIFLIEILKMNIKLTQLPNLIPKINLKNSRILSSKENEVPYVFDIVSTSSICVASTSDQEFFWWNYNNDSLGKFSYHTDTITKLKIHKNHLLISSSKDGCIAIWDLRASKVEPAQILLAPNREPLLSFDINSSDTILAAGTELVEKTEIDEAETDEADETDAKIFFWDLRNASSIEAQFIKSHNDDITQIQFHPSCSSRFISGSVDGLICSFDIKNFDEDEELVGVINSGSSINKAGYFGSNGEYVYCLTHTETFSIWGSSEGDMLSNLGDIRQDSSDSIAQIDYAIDCQFDYSSNRLFLFAGSYAGEVNVLHVDVNNLQLCQTLCGGHSEIIRSVFWNPQTNLFLTGGEDAKLCLWGP</sequence>
<dbReference type="PANTHER" id="PTHR22889">
    <property type="entry name" value="WD REPEAT-CONTAINING PROTEIN 89"/>
    <property type="match status" value="1"/>
</dbReference>
<dbReference type="Gene3D" id="2.130.10.10">
    <property type="entry name" value="YVTN repeat-like/Quinoprotein amine dehydrogenase"/>
    <property type="match status" value="2"/>
</dbReference>
<dbReference type="PROSITE" id="PS00678">
    <property type="entry name" value="WD_REPEATS_1"/>
    <property type="match status" value="1"/>
</dbReference>
<dbReference type="EMBL" id="PQFF01000039">
    <property type="protein sequence ID" value="RHZ87001.1"/>
    <property type="molecule type" value="Genomic_DNA"/>
</dbReference>
<protein>
    <submittedName>
        <fullName evidence="4">Uncharacterized protein</fullName>
    </submittedName>
</protein>
<evidence type="ECO:0000313" key="5">
    <source>
        <dbReference type="Proteomes" id="UP000266861"/>
    </source>
</evidence>
<dbReference type="InterPro" id="IPR039328">
    <property type="entry name" value="WDR89"/>
</dbReference>
<evidence type="ECO:0000313" key="4">
    <source>
        <dbReference type="EMBL" id="RHZ87001.1"/>
    </source>
</evidence>
<dbReference type="InterPro" id="IPR019775">
    <property type="entry name" value="WD40_repeat_CS"/>
</dbReference>
<name>A0A397JG45_9GLOM</name>
<proteinExistence type="predicted"/>
<dbReference type="Pfam" id="PF00400">
    <property type="entry name" value="WD40"/>
    <property type="match status" value="3"/>
</dbReference>
<evidence type="ECO:0000256" key="1">
    <source>
        <dbReference type="ARBA" id="ARBA00022574"/>
    </source>
</evidence>
<dbReference type="SMART" id="SM00320">
    <property type="entry name" value="WD40"/>
    <property type="match status" value="3"/>
</dbReference>
<keyword evidence="1 3" id="KW-0853">WD repeat</keyword>
<dbReference type="AlphaFoldDB" id="A0A397JG45"/>
<dbReference type="InterPro" id="IPR001680">
    <property type="entry name" value="WD40_rpt"/>
</dbReference>
<dbReference type="PROSITE" id="PS50294">
    <property type="entry name" value="WD_REPEATS_REGION"/>
    <property type="match status" value="2"/>
</dbReference>
<dbReference type="STRING" id="1348612.A0A397JG45"/>
<evidence type="ECO:0000256" key="2">
    <source>
        <dbReference type="ARBA" id="ARBA00022737"/>
    </source>
</evidence>
<dbReference type="SUPFAM" id="SSF50978">
    <property type="entry name" value="WD40 repeat-like"/>
    <property type="match status" value="1"/>
</dbReference>
<feature type="repeat" description="WD" evidence="3">
    <location>
        <begin position="181"/>
        <end position="223"/>
    </location>
</feature>
<keyword evidence="5" id="KW-1185">Reference proteome</keyword>